<sequence length="169" mass="18759">MLAFSGHSLGFVCRHYEEGAALLEEAVQLDPNLAVGWIWRGTNRNRFGQPELAIADLQRAIRLSPRDAFMFLAHGQMAAAHFIAGRYDEAVSWAENSLRLLPHHVTAHRVLVAVLALAGRDEAARRAWITHRQFDPETRLSTLAQRLAIADESALAKFGQGLRIAGMPE</sequence>
<dbReference type="Proteomes" id="UP000321058">
    <property type="component" value="Unassembled WGS sequence"/>
</dbReference>
<name>A0A512NB56_9HYPH</name>
<dbReference type="EMBL" id="BKAJ01000057">
    <property type="protein sequence ID" value="GEP56180.1"/>
    <property type="molecule type" value="Genomic_DNA"/>
</dbReference>
<reference evidence="3 4" key="1">
    <citation type="submission" date="2019-07" db="EMBL/GenBank/DDBJ databases">
        <title>Whole genome shotgun sequence of Reyranella soli NBRC 108950.</title>
        <authorList>
            <person name="Hosoyama A."/>
            <person name="Uohara A."/>
            <person name="Ohji S."/>
            <person name="Ichikawa N."/>
        </authorList>
    </citation>
    <scope>NUCLEOTIDE SEQUENCE [LARGE SCALE GENOMIC DNA]</scope>
    <source>
        <strain evidence="3 4">NBRC 108950</strain>
    </source>
</reference>
<dbReference type="PANTHER" id="PTHR44858:SF1">
    <property type="entry name" value="UDP-N-ACETYLGLUCOSAMINE--PEPTIDE N-ACETYLGLUCOSAMINYLTRANSFERASE SPINDLY-RELATED"/>
    <property type="match status" value="1"/>
</dbReference>
<dbReference type="InterPro" id="IPR019734">
    <property type="entry name" value="TPR_rpt"/>
</dbReference>
<protein>
    <submittedName>
        <fullName evidence="3">Uncharacterized protein</fullName>
    </submittedName>
</protein>
<keyword evidence="1" id="KW-0677">Repeat</keyword>
<proteinExistence type="predicted"/>
<evidence type="ECO:0000256" key="2">
    <source>
        <dbReference type="ARBA" id="ARBA00022803"/>
    </source>
</evidence>
<dbReference type="AlphaFoldDB" id="A0A512NB56"/>
<evidence type="ECO:0000313" key="4">
    <source>
        <dbReference type="Proteomes" id="UP000321058"/>
    </source>
</evidence>
<dbReference type="Gene3D" id="1.25.40.10">
    <property type="entry name" value="Tetratricopeptide repeat domain"/>
    <property type="match status" value="1"/>
</dbReference>
<evidence type="ECO:0000313" key="3">
    <source>
        <dbReference type="EMBL" id="GEP56180.1"/>
    </source>
</evidence>
<gene>
    <name evidence="3" type="ORF">RSO01_33460</name>
</gene>
<dbReference type="SMART" id="SM00028">
    <property type="entry name" value="TPR"/>
    <property type="match status" value="2"/>
</dbReference>
<comment type="caution">
    <text evidence="3">The sequence shown here is derived from an EMBL/GenBank/DDBJ whole genome shotgun (WGS) entry which is preliminary data.</text>
</comment>
<keyword evidence="4" id="KW-1185">Reference proteome</keyword>
<keyword evidence="2" id="KW-0802">TPR repeat</keyword>
<dbReference type="InterPro" id="IPR050498">
    <property type="entry name" value="Ycf3"/>
</dbReference>
<organism evidence="3 4">
    <name type="scientific">Reyranella soli</name>
    <dbReference type="NCBI Taxonomy" id="1230389"/>
    <lineage>
        <taxon>Bacteria</taxon>
        <taxon>Pseudomonadati</taxon>
        <taxon>Pseudomonadota</taxon>
        <taxon>Alphaproteobacteria</taxon>
        <taxon>Hyphomicrobiales</taxon>
        <taxon>Reyranellaceae</taxon>
        <taxon>Reyranella</taxon>
    </lineage>
</organism>
<dbReference type="InterPro" id="IPR011990">
    <property type="entry name" value="TPR-like_helical_dom_sf"/>
</dbReference>
<dbReference type="GO" id="GO:0046813">
    <property type="term" value="P:receptor-mediated virion attachment to host cell"/>
    <property type="evidence" value="ECO:0007669"/>
    <property type="project" value="TreeGrafter"/>
</dbReference>
<dbReference type="SUPFAM" id="SSF48452">
    <property type="entry name" value="TPR-like"/>
    <property type="match status" value="1"/>
</dbReference>
<evidence type="ECO:0000256" key="1">
    <source>
        <dbReference type="ARBA" id="ARBA00022737"/>
    </source>
</evidence>
<dbReference type="GO" id="GO:0009279">
    <property type="term" value="C:cell outer membrane"/>
    <property type="evidence" value="ECO:0007669"/>
    <property type="project" value="TreeGrafter"/>
</dbReference>
<accession>A0A512NB56</accession>
<dbReference type="PANTHER" id="PTHR44858">
    <property type="entry name" value="TETRATRICOPEPTIDE REPEAT PROTEIN 6"/>
    <property type="match status" value="1"/>
</dbReference>